<dbReference type="GO" id="GO:0055085">
    <property type="term" value="P:transmembrane transport"/>
    <property type="evidence" value="ECO:0007669"/>
    <property type="project" value="InterPro"/>
</dbReference>
<dbReference type="RefSeq" id="WP_051641970.1">
    <property type="nucleotide sequence ID" value="NZ_JAGSGC010000001.1"/>
</dbReference>
<evidence type="ECO:0000256" key="2">
    <source>
        <dbReference type="ARBA" id="ARBA00022692"/>
    </source>
</evidence>
<evidence type="ECO:0000259" key="6">
    <source>
        <dbReference type="PROSITE" id="PS50928"/>
    </source>
</evidence>
<dbReference type="SUPFAM" id="SSF50969">
    <property type="entry name" value="YVTN repeat-like/Quinoprotein amine dehydrogenase"/>
    <property type="match status" value="1"/>
</dbReference>
<keyword evidence="3 5" id="KW-1133">Transmembrane helix</keyword>
<evidence type="ECO:0000256" key="1">
    <source>
        <dbReference type="ARBA" id="ARBA00004651"/>
    </source>
</evidence>
<keyword evidence="4 5" id="KW-0472">Membrane</keyword>
<dbReference type="STRING" id="1654360.EA58_09255"/>
<keyword evidence="5" id="KW-0813">Transport</keyword>
<keyword evidence="8" id="KW-1185">Reference proteome</keyword>
<accession>A0A066RNG4</accession>
<reference evidence="7 8" key="1">
    <citation type="submission" date="2014-04" db="EMBL/GenBank/DDBJ databases">
        <title>Draft genome sequence of Photobacterium halotolerans S2753: a solonamide, ngercheumicin and holomycin producer.</title>
        <authorList>
            <person name="Machado H.R."/>
            <person name="Gram L."/>
        </authorList>
    </citation>
    <scope>NUCLEOTIDE SEQUENCE [LARGE SCALE GENOMIC DNA]</scope>
    <source>
        <strain evidence="7 8">S2753</strain>
    </source>
</reference>
<feature type="domain" description="ABC transmembrane type-1" evidence="6">
    <location>
        <begin position="456"/>
        <end position="744"/>
    </location>
</feature>
<dbReference type="PANTHER" id="PTHR42727">
    <property type="entry name" value="PHOSPHATE TRANSPORT SYSTEM PERMEASE PROTEIN"/>
    <property type="match status" value="1"/>
</dbReference>
<evidence type="ECO:0000313" key="8">
    <source>
        <dbReference type="Proteomes" id="UP000027192"/>
    </source>
</evidence>
<dbReference type="InterPro" id="IPR000515">
    <property type="entry name" value="MetI-like"/>
</dbReference>
<dbReference type="AlphaFoldDB" id="A0A066RNG4"/>
<dbReference type="PANTHER" id="PTHR42727:SF1">
    <property type="entry name" value="PHOSPHATE TRANSPORT SYSTEM PERMEASE"/>
    <property type="match status" value="1"/>
</dbReference>
<feature type="transmembrane region" description="Helical" evidence="5">
    <location>
        <begin position="560"/>
        <end position="583"/>
    </location>
</feature>
<gene>
    <name evidence="7" type="ORF">EA58_09255</name>
</gene>
<keyword evidence="2 5" id="KW-0812">Transmembrane</keyword>
<feature type="transmembrane region" description="Helical" evidence="5">
    <location>
        <begin position="21"/>
        <end position="49"/>
    </location>
</feature>
<dbReference type="Gene3D" id="1.10.3720.10">
    <property type="entry name" value="MetI-like"/>
    <property type="match status" value="1"/>
</dbReference>
<evidence type="ECO:0000256" key="5">
    <source>
        <dbReference type="RuleBase" id="RU363032"/>
    </source>
</evidence>
<dbReference type="CDD" id="cd06261">
    <property type="entry name" value="TM_PBP2"/>
    <property type="match status" value="1"/>
</dbReference>
<protein>
    <submittedName>
        <fullName evidence="7">Phosphate ABC transporter permease</fullName>
    </submittedName>
</protein>
<comment type="subcellular location">
    <subcellularLocation>
        <location evidence="1 5">Cell membrane</location>
        <topology evidence="1 5">Multi-pass membrane protein</topology>
    </subcellularLocation>
</comment>
<comment type="caution">
    <text evidence="7">The sequence shown here is derived from an EMBL/GenBank/DDBJ whole genome shotgun (WGS) entry which is preliminary data.</text>
</comment>
<feature type="transmembrane region" description="Helical" evidence="5">
    <location>
        <begin position="609"/>
        <end position="633"/>
    </location>
</feature>
<name>A0A066RNG4_9GAMM</name>
<dbReference type="Pfam" id="PF00528">
    <property type="entry name" value="BPD_transp_1"/>
    <property type="match status" value="1"/>
</dbReference>
<dbReference type="Proteomes" id="UP000027192">
    <property type="component" value="Unassembled WGS sequence"/>
</dbReference>
<dbReference type="SUPFAM" id="SSF161098">
    <property type="entry name" value="MetI-like"/>
    <property type="match status" value="2"/>
</dbReference>
<feature type="transmembrane region" description="Helical" evidence="5">
    <location>
        <begin position="654"/>
        <end position="674"/>
    </location>
</feature>
<evidence type="ECO:0000256" key="3">
    <source>
        <dbReference type="ARBA" id="ARBA00022989"/>
    </source>
</evidence>
<dbReference type="GO" id="GO:0005886">
    <property type="term" value="C:plasma membrane"/>
    <property type="evidence" value="ECO:0007669"/>
    <property type="project" value="UniProtKB-SubCell"/>
</dbReference>
<feature type="transmembrane region" description="Helical" evidence="5">
    <location>
        <begin position="723"/>
        <end position="744"/>
    </location>
</feature>
<sequence length="758" mass="83060">MADAGAFLTNDSRRRQLKDRVARFSVIAGGISVLLTLVLIFFYLLYVIVPVFSPARITSLQSFTAPLSGTQAVRLNEQNTYAFHFASDGQVSLVPLAHAAHPDTRKHLSAMAHPTSFAAALPHENAYAYGDEIGGIRVIRPLIRQGGLSVSYPLGQSYIQLDPERQPLARLAISVRDDVATLIGLTRDQRFVALTYSRSHALNTDTDVWQEQRVTMPDIPGDIKAMIATPDGRTLYVLTGQQVQAIDVQTPQAQIRLRQDVGSENATPVAMTALSGANSLLITGSDGRVTQWFEVVKDSQRQLIAARTFVAEGTAANDSTAKDSVAKDNVTKDGTAVDGAFRHLVPEYYRKGFFALQDDGQLKVFFTSDNAAPVLSQSLFSQIPDHLVVSSRANRLLAITGEQWQLFRVENPYPEVSFSSLWQKVWYEGYPEPDYVWQSTSASDEAEPKLSLMPIVFGTLKAAFYALCFAIPLALAGAVYTAYFMSTKMRRVVKPTVEIMEALPTVILGFLAGIWLAPIVENHLIGIVLCVVILPLAMMGVGLGWAALPGGWHRRVPTGLHILLLMPVSVAAVWLCFSLSPWIEQAFFAGDIRSYLTNVWGIGYDQRNALVVGIAMGFAVIPTIFTIAEDAIYSVPSHLSHGSLALGATSWQTLTRVVLLTASPGIFSAVMMGLGRAVGETMIVLMATGNTPMMDWNVLEGLRTLSATIAIEMPESEVGSAHYRVLFLAAFVLFVFTFFFNTLAEIVRQRLREKYKSL</sequence>
<dbReference type="EMBL" id="JMIB01000017">
    <property type="protein sequence ID" value="KDM91904.1"/>
    <property type="molecule type" value="Genomic_DNA"/>
</dbReference>
<feature type="transmembrane region" description="Helical" evidence="5">
    <location>
        <begin position="523"/>
        <end position="548"/>
    </location>
</feature>
<dbReference type="OrthoDB" id="9785113at2"/>
<organism evidence="7 8">
    <name type="scientific">Photobacterium galatheae</name>
    <dbReference type="NCBI Taxonomy" id="1654360"/>
    <lineage>
        <taxon>Bacteria</taxon>
        <taxon>Pseudomonadati</taxon>
        <taxon>Pseudomonadota</taxon>
        <taxon>Gammaproteobacteria</taxon>
        <taxon>Vibrionales</taxon>
        <taxon>Vibrionaceae</taxon>
        <taxon>Photobacterium</taxon>
    </lineage>
</organism>
<feature type="transmembrane region" description="Helical" evidence="5">
    <location>
        <begin position="497"/>
        <end position="517"/>
    </location>
</feature>
<dbReference type="PROSITE" id="PS50928">
    <property type="entry name" value="ABC_TM1"/>
    <property type="match status" value="1"/>
</dbReference>
<feature type="transmembrane region" description="Helical" evidence="5">
    <location>
        <begin position="462"/>
        <end position="485"/>
    </location>
</feature>
<proteinExistence type="inferred from homology"/>
<dbReference type="InterPro" id="IPR035906">
    <property type="entry name" value="MetI-like_sf"/>
</dbReference>
<comment type="similarity">
    <text evidence="5">Belongs to the binding-protein-dependent transport system permease family.</text>
</comment>
<evidence type="ECO:0000313" key="7">
    <source>
        <dbReference type="EMBL" id="KDM91904.1"/>
    </source>
</evidence>
<dbReference type="InterPro" id="IPR011044">
    <property type="entry name" value="Quino_amine_DH_bsu"/>
</dbReference>
<evidence type="ECO:0000256" key="4">
    <source>
        <dbReference type="ARBA" id="ARBA00023136"/>
    </source>
</evidence>